<name>A0A4Q9DNN9_9BACL</name>
<dbReference type="OrthoDB" id="9771791at2"/>
<comment type="caution">
    <text evidence="7">The sequence shown here is derived from an EMBL/GenBank/DDBJ whole genome shotgun (WGS) entry which is preliminary data.</text>
</comment>
<evidence type="ECO:0000256" key="2">
    <source>
        <dbReference type="ARBA" id="ARBA00023239"/>
    </source>
</evidence>
<dbReference type="AlphaFoldDB" id="A0A4Q9DNN9"/>
<dbReference type="Proteomes" id="UP000293142">
    <property type="component" value="Unassembled WGS sequence"/>
</dbReference>
<dbReference type="Pfam" id="PF00701">
    <property type="entry name" value="DHDPS"/>
    <property type="match status" value="1"/>
</dbReference>
<dbReference type="PANTHER" id="PTHR12128:SF66">
    <property type="entry name" value="4-HYDROXY-2-OXOGLUTARATE ALDOLASE, MITOCHONDRIAL"/>
    <property type="match status" value="1"/>
</dbReference>
<proteinExistence type="inferred from homology"/>
<comment type="similarity">
    <text evidence="1 4">Belongs to the DapA family.</text>
</comment>
<sequence>MKYLHGVTTAMVTPFHKDGSVDLDKVAQLTEFLISKGVQCLYPLGTTGEMLKLSIAERKAIAETVVKTAAGRVTVYIHVGAMTQDEAVELAQHAHQIGADGIGAVTPVFFGVNDREMEAFYIAVANSVPADFPVYLYNIPQCASNDLKAEVAQRIASACSNVVGIKYSYPDFLRTSEYLNINDGSFKVMFGPDRLCLPAMAMGCDGTVSGVSCVYPEPFVALYKAFQDGDLEKARRIQKLAVKYCEALRNGSNMSYFKEALKLRGIDAGYMKAPQLDLTDDEIHDLQQKLAAIDQEASSVLA</sequence>
<feature type="binding site" evidence="6">
    <location>
        <position position="208"/>
    </location>
    <ligand>
        <name>pyruvate</name>
        <dbReference type="ChEBI" id="CHEBI:15361"/>
    </ligand>
</feature>
<protein>
    <submittedName>
        <fullName evidence="7">Dihydrodipicolinate synthase family protein</fullName>
    </submittedName>
</protein>
<dbReference type="RefSeq" id="WP_131014993.1">
    <property type="nucleotide sequence ID" value="NZ_SIRE01000013.1"/>
</dbReference>
<accession>A0A4Q9DNN9</accession>
<dbReference type="PANTHER" id="PTHR12128">
    <property type="entry name" value="DIHYDRODIPICOLINATE SYNTHASE"/>
    <property type="match status" value="1"/>
</dbReference>
<evidence type="ECO:0000256" key="6">
    <source>
        <dbReference type="PIRSR" id="PIRSR001365-2"/>
    </source>
</evidence>
<evidence type="ECO:0000256" key="5">
    <source>
        <dbReference type="PIRSR" id="PIRSR001365-1"/>
    </source>
</evidence>
<reference evidence="7 8" key="1">
    <citation type="submission" date="2019-02" db="EMBL/GenBank/DDBJ databases">
        <title>Paenibacillus sp. nov., isolated from surface-sterilized tissue of Thalictrum simplex L.</title>
        <authorList>
            <person name="Tuo L."/>
        </authorList>
    </citation>
    <scope>NUCLEOTIDE SEQUENCE [LARGE SCALE GENOMIC DNA]</scope>
    <source>
        <strain evidence="7 8">N2SHLJ1</strain>
    </source>
</reference>
<gene>
    <name evidence="7" type="ORF">EYB31_18980</name>
</gene>
<dbReference type="SMART" id="SM01130">
    <property type="entry name" value="DHDPS"/>
    <property type="match status" value="1"/>
</dbReference>
<feature type="active site" description="Proton donor/acceptor" evidence="5">
    <location>
        <position position="137"/>
    </location>
</feature>
<dbReference type="Gene3D" id="3.20.20.70">
    <property type="entry name" value="Aldolase class I"/>
    <property type="match status" value="1"/>
</dbReference>
<feature type="active site" description="Schiff-base intermediate with substrate" evidence="5">
    <location>
        <position position="166"/>
    </location>
</feature>
<dbReference type="SUPFAM" id="SSF51569">
    <property type="entry name" value="Aldolase"/>
    <property type="match status" value="1"/>
</dbReference>
<evidence type="ECO:0000256" key="4">
    <source>
        <dbReference type="PIRNR" id="PIRNR001365"/>
    </source>
</evidence>
<dbReference type="PRINTS" id="PR00146">
    <property type="entry name" value="DHPICSNTHASE"/>
</dbReference>
<dbReference type="InterPro" id="IPR013785">
    <property type="entry name" value="Aldolase_TIM"/>
</dbReference>
<dbReference type="PROSITE" id="PS00666">
    <property type="entry name" value="DHDPS_2"/>
    <property type="match status" value="1"/>
</dbReference>
<evidence type="ECO:0000313" key="7">
    <source>
        <dbReference type="EMBL" id="TBL76519.1"/>
    </source>
</evidence>
<keyword evidence="3" id="KW-0704">Schiff base</keyword>
<evidence type="ECO:0000313" key="8">
    <source>
        <dbReference type="Proteomes" id="UP000293142"/>
    </source>
</evidence>
<keyword evidence="2 4" id="KW-0456">Lyase</keyword>
<dbReference type="PIRSF" id="PIRSF001365">
    <property type="entry name" value="DHDPS"/>
    <property type="match status" value="1"/>
</dbReference>
<dbReference type="GO" id="GO:0008840">
    <property type="term" value="F:4-hydroxy-tetrahydrodipicolinate synthase activity"/>
    <property type="evidence" value="ECO:0007669"/>
    <property type="project" value="TreeGrafter"/>
</dbReference>
<dbReference type="GO" id="GO:0044281">
    <property type="term" value="P:small molecule metabolic process"/>
    <property type="evidence" value="ECO:0007669"/>
    <property type="project" value="UniProtKB-ARBA"/>
</dbReference>
<feature type="binding site" evidence="6">
    <location>
        <position position="47"/>
    </location>
    <ligand>
        <name>pyruvate</name>
        <dbReference type="ChEBI" id="CHEBI:15361"/>
    </ligand>
</feature>
<evidence type="ECO:0000256" key="3">
    <source>
        <dbReference type="ARBA" id="ARBA00023270"/>
    </source>
</evidence>
<dbReference type="InterPro" id="IPR020625">
    <property type="entry name" value="Schiff_base-form_aldolases_AS"/>
</dbReference>
<keyword evidence="8" id="KW-1185">Reference proteome</keyword>
<evidence type="ECO:0000256" key="1">
    <source>
        <dbReference type="ARBA" id="ARBA00007592"/>
    </source>
</evidence>
<dbReference type="EMBL" id="SIRE01000013">
    <property type="protein sequence ID" value="TBL76519.1"/>
    <property type="molecule type" value="Genomic_DNA"/>
</dbReference>
<dbReference type="CDD" id="cd00408">
    <property type="entry name" value="DHDPS-like"/>
    <property type="match status" value="1"/>
</dbReference>
<dbReference type="InterPro" id="IPR002220">
    <property type="entry name" value="DapA-like"/>
</dbReference>
<organism evidence="7 8">
    <name type="scientific">Paenibacillus thalictri</name>
    <dbReference type="NCBI Taxonomy" id="2527873"/>
    <lineage>
        <taxon>Bacteria</taxon>
        <taxon>Bacillati</taxon>
        <taxon>Bacillota</taxon>
        <taxon>Bacilli</taxon>
        <taxon>Bacillales</taxon>
        <taxon>Paenibacillaceae</taxon>
        <taxon>Paenibacillus</taxon>
    </lineage>
</organism>